<evidence type="ECO:0000313" key="3">
    <source>
        <dbReference type="Proteomes" id="UP000266016"/>
    </source>
</evidence>
<comment type="caution">
    <text evidence="2">The sequence shown here is derived from an EMBL/GenBank/DDBJ whole genome shotgun (WGS) entry which is preliminary data.</text>
</comment>
<dbReference type="CDD" id="cd00093">
    <property type="entry name" value="HTH_XRE"/>
    <property type="match status" value="1"/>
</dbReference>
<dbReference type="Proteomes" id="UP000266016">
    <property type="component" value="Unassembled WGS sequence"/>
</dbReference>
<evidence type="ECO:0000259" key="1">
    <source>
        <dbReference type="PROSITE" id="PS50943"/>
    </source>
</evidence>
<dbReference type="AlphaFoldDB" id="A0A398BAI4"/>
<dbReference type="GO" id="GO:0003677">
    <property type="term" value="F:DNA binding"/>
    <property type="evidence" value="ECO:0007669"/>
    <property type="project" value="InterPro"/>
</dbReference>
<dbReference type="InterPro" id="IPR010982">
    <property type="entry name" value="Lambda_DNA-bd_dom_sf"/>
</dbReference>
<organism evidence="2 3">
    <name type="scientific">Peribacillus asahii</name>
    <dbReference type="NCBI Taxonomy" id="228899"/>
    <lineage>
        <taxon>Bacteria</taxon>
        <taxon>Bacillati</taxon>
        <taxon>Bacillota</taxon>
        <taxon>Bacilli</taxon>
        <taxon>Bacillales</taxon>
        <taxon>Bacillaceae</taxon>
        <taxon>Peribacillus</taxon>
    </lineage>
</organism>
<dbReference type="Gene3D" id="1.10.260.40">
    <property type="entry name" value="lambda repressor-like DNA-binding domains"/>
    <property type="match status" value="1"/>
</dbReference>
<sequence>METKLKKILDERGLKQGFIAEKAGLSRGAFSLIVRGKSVPTLPAALRIARVLDISVEELWGDLIAGSKAPTQNK</sequence>
<protein>
    <submittedName>
        <fullName evidence="2">Helix-turn-helix domain-containing protein</fullName>
    </submittedName>
</protein>
<dbReference type="Pfam" id="PF01381">
    <property type="entry name" value="HTH_3"/>
    <property type="match status" value="1"/>
</dbReference>
<evidence type="ECO:0000313" key="2">
    <source>
        <dbReference type="EMBL" id="RID87035.1"/>
    </source>
</evidence>
<dbReference type="SUPFAM" id="SSF47413">
    <property type="entry name" value="lambda repressor-like DNA-binding domains"/>
    <property type="match status" value="1"/>
</dbReference>
<feature type="domain" description="HTH cro/C1-type" evidence="1">
    <location>
        <begin position="5"/>
        <end position="59"/>
    </location>
</feature>
<reference evidence="2 3" key="1">
    <citation type="submission" date="2018-08" db="EMBL/GenBank/DDBJ databases">
        <title>Bacillus jemisoniae sp. nov., Bacillus chryseoplanitiae sp. nov., Bacillus resnikiae sp. nov., and Bacillus frankliniae sp. nov., isolated from Viking spacecraft and associated surfaces.</title>
        <authorList>
            <person name="Seuylemezian A."/>
            <person name="Vaishampayan P."/>
        </authorList>
    </citation>
    <scope>NUCLEOTIDE SEQUENCE [LARGE SCALE GENOMIC DNA]</scope>
    <source>
        <strain evidence="2 3">MA001</strain>
    </source>
</reference>
<keyword evidence="3" id="KW-1185">Reference proteome</keyword>
<proteinExistence type="predicted"/>
<dbReference type="SMART" id="SM00530">
    <property type="entry name" value="HTH_XRE"/>
    <property type="match status" value="1"/>
</dbReference>
<name>A0A398BAI4_9BACI</name>
<dbReference type="EMBL" id="QWVS01000013">
    <property type="protein sequence ID" value="RID87035.1"/>
    <property type="molecule type" value="Genomic_DNA"/>
</dbReference>
<gene>
    <name evidence="2" type="ORF">D1953_06885</name>
</gene>
<accession>A0A398BAI4</accession>
<dbReference type="RefSeq" id="WP_119116430.1">
    <property type="nucleotide sequence ID" value="NZ_QWVS01000013.1"/>
</dbReference>
<dbReference type="InterPro" id="IPR001387">
    <property type="entry name" value="Cro/C1-type_HTH"/>
</dbReference>
<dbReference type="PROSITE" id="PS50943">
    <property type="entry name" value="HTH_CROC1"/>
    <property type="match status" value="1"/>
</dbReference>